<organism evidence="2 3">
    <name type="scientific">Pterulicium gracile</name>
    <dbReference type="NCBI Taxonomy" id="1884261"/>
    <lineage>
        <taxon>Eukaryota</taxon>
        <taxon>Fungi</taxon>
        <taxon>Dikarya</taxon>
        <taxon>Basidiomycota</taxon>
        <taxon>Agaricomycotina</taxon>
        <taxon>Agaricomycetes</taxon>
        <taxon>Agaricomycetidae</taxon>
        <taxon>Agaricales</taxon>
        <taxon>Pleurotineae</taxon>
        <taxon>Pterulaceae</taxon>
        <taxon>Pterulicium</taxon>
    </lineage>
</organism>
<proteinExistence type="predicted"/>
<feature type="region of interest" description="Disordered" evidence="1">
    <location>
        <begin position="1"/>
        <end position="258"/>
    </location>
</feature>
<evidence type="ECO:0000256" key="1">
    <source>
        <dbReference type="SAM" id="MobiDB-lite"/>
    </source>
</evidence>
<feature type="compositionally biased region" description="Basic residues" evidence="1">
    <location>
        <begin position="329"/>
        <end position="339"/>
    </location>
</feature>
<keyword evidence="3" id="KW-1185">Reference proteome</keyword>
<reference evidence="2 3" key="1">
    <citation type="journal article" date="2019" name="Nat. Ecol. Evol.">
        <title>Megaphylogeny resolves global patterns of mushroom evolution.</title>
        <authorList>
            <person name="Varga T."/>
            <person name="Krizsan K."/>
            <person name="Foldi C."/>
            <person name="Dima B."/>
            <person name="Sanchez-Garcia M."/>
            <person name="Sanchez-Ramirez S."/>
            <person name="Szollosi G.J."/>
            <person name="Szarkandi J.G."/>
            <person name="Papp V."/>
            <person name="Albert L."/>
            <person name="Andreopoulos W."/>
            <person name="Angelini C."/>
            <person name="Antonin V."/>
            <person name="Barry K.W."/>
            <person name="Bougher N.L."/>
            <person name="Buchanan P."/>
            <person name="Buyck B."/>
            <person name="Bense V."/>
            <person name="Catcheside P."/>
            <person name="Chovatia M."/>
            <person name="Cooper J."/>
            <person name="Damon W."/>
            <person name="Desjardin D."/>
            <person name="Finy P."/>
            <person name="Geml J."/>
            <person name="Haridas S."/>
            <person name="Hughes K."/>
            <person name="Justo A."/>
            <person name="Karasinski D."/>
            <person name="Kautmanova I."/>
            <person name="Kiss B."/>
            <person name="Kocsube S."/>
            <person name="Kotiranta H."/>
            <person name="LaButti K.M."/>
            <person name="Lechner B.E."/>
            <person name="Liimatainen K."/>
            <person name="Lipzen A."/>
            <person name="Lukacs Z."/>
            <person name="Mihaltcheva S."/>
            <person name="Morgado L.N."/>
            <person name="Niskanen T."/>
            <person name="Noordeloos M.E."/>
            <person name="Ohm R.A."/>
            <person name="Ortiz-Santana B."/>
            <person name="Ovrebo C."/>
            <person name="Racz N."/>
            <person name="Riley R."/>
            <person name="Savchenko A."/>
            <person name="Shiryaev A."/>
            <person name="Soop K."/>
            <person name="Spirin V."/>
            <person name="Szebenyi C."/>
            <person name="Tomsovsky M."/>
            <person name="Tulloss R.E."/>
            <person name="Uehling J."/>
            <person name="Grigoriev I.V."/>
            <person name="Vagvolgyi C."/>
            <person name="Papp T."/>
            <person name="Martin F.M."/>
            <person name="Miettinen O."/>
            <person name="Hibbett D.S."/>
            <person name="Nagy L.G."/>
        </authorList>
    </citation>
    <scope>NUCLEOTIDE SEQUENCE [LARGE SCALE GENOMIC DNA]</scope>
    <source>
        <strain evidence="2 3">CBS 309.79</strain>
    </source>
</reference>
<feature type="region of interest" description="Disordered" evidence="1">
    <location>
        <begin position="301"/>
        <end position="339"/>
    </location>
</feature>
<dbReference type="AlphaFoldDB" id="A0A5C3Q451"/>
<feature type="compositionally biased region" description="Polar residues" evidence="1">
    <location>
        <begin position="105"/>
        <end position="124"/>
    </location>
</feature>
<protein>
    <submittedName>
        <fullName evidence="2">Uncharacterized protein</fullName>
    </submittedName>
</protein>
<dbReference type="Proteomes" id="UP000305067">
    <property type="component" value="Unassembled WGS sequence"/>
</dbReference>
<accession>A0A5C3Q451</accession>
<sequence length="339" mass="36072">MLGHSATSSTDHSSSLGHDVAASSIGHSDSSRSTASTVTNAPARHPNLDAVGEKSSGPDVRGGEYREKGQDTGYKHARDSSISSLDGHAHHQLPHTHTSADEAYTPQSHSFSTYHTRMQSNDGSHSPYPDSDSGSLLYDSRPSSAASTSSHANLDRTASHRSRRGRPTSDEADGETGIGMALLAGMLGGDDDEDEEGSEDGEEKRDVLPGLTGVESVKGPPRRESLRRNQHGVGQSSRDVRAENERQATSPPTPSIHNVITTNNKQSSIYQNHALTRVTHSPEHSDQTLCVLPFFAPRPSVPPATHTPCSSSDGLPDSMHVLGSAKPSRQGRLKAGRTM</sequence>
<dbReference type="EMBL" id="ML178916">
    <property type="protein sequence ID" value="TFK95170.1"/>
    <property type="molecule type" value="Genomic_DNA"/>
</dbReference>
<feature type="compositionally biased region" description="Polar residues" evidence="1">
    <location>
        <begin position="25"/>
        <end position="40"/>
    </location>
</feature>
<feature type="compositionally biased region" description="Low complexity" evidence="1">
    <location>
        <begin position="140"/>
        <end position="152"/>
    </location>
</feature>
<feature type="compositionally biased region" description="Acidic residues" evidence="1">
    <location>
        <begin position="189"/>
        <end position="201"/>
    </location>
</feature>
<name>A0A5C3Q451_9AGAR</name>
<evidence type="ECO:0000313" key="2">
    <source>
        <dbReference type="EMBL" id="TFK95170.1"/>
    </source>
</evidence>
<feature type="compositionally biased region" description="Polar residues" evidence="1">
    <location>
        <begin position="247"/>
        <end position="258"/>
    </location>
</feature>
<gene>
    <name evidence="2" type="ORF">BDV98DRAFT_58695</name>
</gene>
<feature type="compositionally biased region" description="Basic and acidic residues" evidence="1">
    <location>
        <begin position="61"/>
        <end position="79"/>
    </location>
</feature>
<evidence type="ECO:0000313" key="3">
    <source>
        <dbReference type="Proteomes" id="UP000305067"/>
    </source>
</evidence>
<feature type="compositionally biased region" description="Low complexity" evidence="1">
    <location>
        <begin position="1"/>
        <end position="15"/>
    </location>
</feature>